<dbReference type="InterPro" id="IPR029069">
    <property type="entry name" value="HotDog_dom_sf"/>
</dbReference>
<comment type="caution">
    <text evidence="1">The sequence shown here is derived from an EMBL/GenBank/DDBJ whole genome shotgun (WGS) entry which is preliminary data.</text>
</comment>
<dbReference type="SUPFAM" id="SSF54637">
    <property type="entry name" value="Thioesterase/thiol ester dehydrase-isomerase"/>
    <property type="match status" value="1"/>
</dbReference>
<evidence type="ECO:0000313" key="1">
    <source>
        <dbReference type="EMBL" id="GHD35876.1"/>
    </source>
</evidence>
<evidence type="ECO:0000313" key="2">
    <source>
        <dbReference type="Proteomes" id="UP000654947"/>
    </source>
</evidence>
<proteinExistence type="predicted"/>
<protein>
    <submittedName>
        <fullName evidence="1">Uncharacterized protein</fullName>
    </submittedName>
</protein>
<dbReference type="AlphaFoldDB" id="A0A918XJY0"/>
<name>A0A918XJY0_9ACTN</name>
<gene>
    <name evidence="1" type="ORF">GCM10007147_42680</name>
</gene>
<organism evidence="1 2">
    <name type="scientific">Nocardiopsis kunsanensis</name>
    <dbReference type="NCBI Taxonomy" id="141693"/>
    <lineage>
        <taxon>Bacteria</taxon>
        <taxon>Bacillati</taxon>
        <taxon>Actinomycetota</taxon>
        <taxon>Actinomycetes</taxon>
        <taxon>Streptosporangiales</taxon>
        <taxon>Nocardiopsidaceae</taxon>
        <taxon>Nocardiopsis</taxon>
    </lineage>
</organism>
<reference evidence="1 2" key="1">
    <citation type="journal article" date="2014" name="Int. J. Syst. Evol. Microbiol.">
        <title>Complete genome sequence of Corynebacterium casei LMG S-19264T (=DSM 44701T), isolated from a smear-ripened cheese.</title>
        <authorList>
            <consortium name="US DOE Joint Genome Institute (JGI-PGF)"/>
            <person name="Walter F."/>
            <person name="Albersmeier A."/>
            <person name="Kalinowski J."/>
            <person name="Ruckert C."/>
        </authorList>
    </citation>
    <scope>NUCLEOTIDE SEQUENCE [LARGE SCALE GENOMIC DNA]</scope>
    <source>
        <strain evidence="1 2">KCTC 19473</strain>
    </source>
</reference>
<dbReference type="Gene3D" id="3.10.129.10">
    <property type="entry name" value="Hotdog Thioesterase"/>
    <property type="match status" value="1"/>
</dbReference>
<sequence>MDGALVATEEIMALHVDQQQGRAVAFPKDVAASLAAEVEEVPDYAGRAISG</sequence>
<dbReference type="EMBL" id="BMXL01000036">
    <property type="protein sequence ID" value="GHD35876.1"/>
    <property type="molecule type" value="Genomic_DNA"/>
</dbReference>
<dbReference type="Proteomes" id="UP000654947">
    <property type="component" value="Unassembled WGS sequence"/>
</dbReference>
<accession>A0A918XJY0</accession>
<keyword evidence="2" id="KW-1185">Reference proteome</keyword>